<keyword evidence="4 6" id="KW-0238">DNA-binding</keyword>
<comment type="caution">
    <text evidence="9">The sequence shown here is derived from an EMBL/GenBank/DDBJ whole genome shotgun (WGS) entry which is preliminary data.</text>
</comment>
<dbReference type="InterPro" id="IPR013762">
    <property type="entry name" value="Integrase-like_cat_sf"/>
</dbReference>
<dbReference type="RefSeq" id="WP_060796817.1">
    <property type="nucleotide sequence ID" value="NZ_KQ956323.1"/>
</dbReference>
<dbReference type="Pfam" id="PF00589">
    <property type="entry name" value="Phage_integrase"/>
    <property type="match status" value="1"/>
</dbReference>
<evidence type="ECO:0000256" key="4">
    <source>
        <dbReference type="ARBA" id="ARBA00023125"/>
    </source>
</evidence>
<evidence type="ECO:0000256" key="2">
    <source>
        <dbReference type="ARBA" id="ARBA00008857"/>
    </source>
</evidence>
<dbReference type="Gene3D" id="1.10.150.130">
    <property type="match status" value="1"/>
</dbReference>
<evidence type="ECO:0000256" key="5">
    <source>
        <dbReference type="ARBA" id="ARBA00023172"/>
    </source>
</evidence>
<dbReference type="PANTHER" id="PTHR30349">
    <property type="entry name" value="PHAGE INTEGRASE-RELATED"/>
    <property type="match status" value="1"/>
</dbReference>
<dbReference type="PANTHER" id="PTHR30349:SF64">
    <property type="entry name" value="PROPHAGE INTEGRASE INTD-RELATED"/>
    <property type="match status" value="1"/>
</dbReference>
<protein>
    <submittedName>
        <fullName evidence="9">Site-specific recombinase, phage integrase family</fullName>
    </submittedName>
</protein>
<dbReference type="CDD" id="cd01189">
    <property type="entry name" value="INT_ICEBs1_C_like"/>
    <property type="match status" value="1"/>
</dbReference>
<gene>
    <name evidence="9" type="ORF">HMPREF3222_03013</name>
</gene>
<evidence type="ECO:0000259" key="7">
    <source>
        <dbReference type="PROSITE" id="PS51898"/>
    </source>
</evidence>
<keyword evidence="3" id="KW-0229">DNA integration</keyword>
<comment type="function">
    <text evidence="1">Site-specific tyrosine recombinase, which acts by catalyzing the cutting and rejoining of the recombining DNA molecules.</text>
</comment>
<dbReference type="InterPro" id="IPR004107">
    <property type="entry name" value="Integrase_SAM-like_N"/>
</dbReference>
<evidence type="ECO:0000256" key="3">
    <source>
        <dbReference type="ARBA" id="ARBA00022908"/>
    </source>
</evidence>
<evidence type="ECO:0000259" key="8">
    <source>
        <dbReference type="PROSITE" id="PS51900"/>
    </source>
</evidence>
<accession>A0A133MND2</accession>
<feature type="domain" description="Tyr recombinase" evidence="7">
    <location>
        <begin position="160"/>
        <end position="343"/>
    </location>
</feature>
<evidence type="ECO:0000256" key="1">
    <source>
        <dbReference type="ARBA" id="ARBA00003283"/>
    </source>
</evidence>
<dbReference type="InterPro" id="IPR011010">
    <property type="entry name" value="DNA_brk_join_enz"/>
</dbReference>
<dbReference type="InterPro" id="IPR050090">
    <property type="entry name" value="Tyrosine_recombinase_XerCD"/>
</dbReference>
<dbReference type="Proteomes" id="UP000070646">
    <property type="component" value="Unassembled WGS sequence"/>
</dbReference>
<comment type="similarity">
    <text evidence="2">Belongs to the 'phage' integrase family.</text>
</comment>
<reference evidence="9 10" key="1">
    <citation type="submission" date="2016-01" db="EMBL/GenBank/DDBJ databases">
        <authorList>
            <person name="Oliw E.H."/>
        </authorList>
    </citation>
    <scope>NUCLEOTIDE SEQUENCE [LARGE SCALE GENOMIC DNA]</scope>
    <source>
        <strain evidence="9 10">MJR7757A</strain>
    </source>
</reference>
<dbReference type="EMBL" id="LRPU01000196">
    <property type="protein sequence ID" value="KXA05556.1"/>
    <property type="molecule type" value="Genomic_DNA"/>
</dbReference>
<dbReference type="GO" id="GO:0015074">
    <property type="term" value="P:DNA integration"/>
    <property type="evidence" value="ECO:0007669"/>
    <property type="project" value="UniProtKB-KW"/>
</dbReference>
<dbReference type="InterPro" id="IPR044068">
    <property type="entry name" value="CB"/>
</dbReference>
<evidence type="ECO:0000313" key="9">
    <source>
        <dbReference type="EMBL" id="KXA05556.1"/>
    </source>
</evidence>
<keyword evidence="5" id="KW-0233">DNA recombination</keyword>
<evidence type="ECO:0000313" key="10">
    <source>
        <dbReference type="Proteomes" id="UP000070646"/>
    </source>
</evidence>
<name>A0A133MND2_CLOPF</name>
<dbReference type="Gene3D" id="1.10.443.10">
    <property type="entry name" value="Intergrase catalytic core"/>
    <property type="match status" value="1"/>
</dbReference>
<dbReference type="PROSITE" id="PS51900">
    <property type="entry name" value="CB"/>
    <property type="match status" value="1"/>
</dbReference>
<dbReference type="InterPro" id="IPR010998">
    <property type="entry name" value="Integrase_recombinase_N"/>
</dbReference>
<dbReference type="InterPro" id="IPR028259">
    <property type="entry name" value="AP2-like_int_N"/>
</dbReference>
<dbReference type="GO" id="GO:0003677">
    <property type="term" value="F:DNA binding"/>
    <property type="evidence" value="ECO:0007669"/>
    <property type="project" value="UniProtKB-UniRule"/>
</dbReference>
<dbReference type="GO" id="GO:0006310">
    <property type="term" value="P:DNA recombination"/>
    <property type="evidence" value="ECO:0007669"/>
    <property type="project" value="UniProtKB-KW"/>
</dbReference>
<dbReference type="Pfam" id="PF14659">
    <property type="entry name" value="Phage_int_SAM_3"/>
    <property type="match status" value="1"/>
</dbReference>
<proteinExistence type="inferred from homology"/>
<dbReference type="Pfam" id="PF14657">
    <property type="entry name" value="Arm-DNA-bind_4"/>
    <property type="match status" value="1"/>
</dbReference>
<dbReference type="InterPro" id="IPR002104">
    <property type="entry name" value="Integrase_catalytic"/>
</dbReference>
<dbReference type="AlphaFoldDB" id="A0A133MND2"/>
<feature type="domain" description="Core-binding (CB)" evidence="8">
    <location>
        <begin position="56"/>
        <end position="138"/>
    </location>
</feature>
<organism evidence="9 10">
    <name type="scientific">Clostridium perfringens</name>
    <dbReference type="NCBI Taxonomy" id="1502"/>
    <lineage>
        <taxon>Bacteria</taxon>
        <taxon>Bacillati</taxon>
        <taxon>Bacillota</taxon>
        <taxon>Clostridia</taxon>
        <taxon>Eubacteriales</taxon>
        <taxon>Clostridiaceae</taxon>
        <taxon>Clostridium</taxon>
    </lineage>
</organism>
<evidence type="ECO:0000256" key="6">
    <source>
        <dbReference type="PROSITE-ProRule" id="PRU01248"/>
    </source>
</evidence>
<dbReference type="SUPFAM" id="SSF56349">
    <property type="entry name" value="DNA breaking-rejoining enzymes"/>
    <property type="match status" value="1"/>
</dbReference>
<sequence length="349" mass="41205">MPTYKNKERGTYYCSFYYKDWTGKRKRKKKEGFKTKKEADKFEREFLVKVQENSDINFKTLSEVYLEDAKIRVRETTLENKKYLINLKILPYFKDKLISNITPNDIRQWQNTLKSMNYSLTYLKTINNQLTAIFNFGIKFYGLNTNPCHRAGSMGKKNADDMKFWTTEQFKTFIKYNDKPISKLAFEVLFWTGMRSGELMALTFNDIDLNNKTININKTYTRLNGKDIITPPKTPKSKRKVSIPNALCSDIETYINKLYDYNKSDRIFSFTKYFLIHEMKRVCKKGNIPIIRIHDLRHSHASLLIELGFTPLLISERLGHEKVQTTLDTYSHLYPNKDTIVSNKLDELI</sequence>
<dbReference type="PATRIC" id="fig|1502.174.peg.3036"/>
<dbReference type="PROSITE" id="PS51898">
    <property type="entry name" value="TYR_RECOMBINASE"/>
    <property type="match status" value="1"/>
</dbReference>